<name>A0ABW1SPV7_9LACO</name>
<evidence type="ECO:0000313" key="4">
    <source>
        <dbReference type="Proteomes" id="UP001596254"/>
    </source>
</evidence>
<sequence length="379" mass="41290">MTDEITTPAFLISKIHGIKGQQIDLTETKFSSLPGYTCIPSTLTFDGSPDQKETFSVVQDSLIKQVTIHYVKSDGSQAAPDKVVQGYGNKTESAQSPTVAGYQPDKPTVAVDFTGLTVNDSDGQGTNPAVTVTYSAIPTTGSETDTDAASDSSSTPDQATPTAIFKIYGKQRLYRYQQADFKQSDRIQGYAKKAKAYAPVFTVVKTVKSSQGTPRYELADGSYITANPAYVGRLYWRSSTYKTLYVTSPKGIYIHPSAALAKRGKYLKQGTAVSVVKAVKVGQKTRYELSDGTFITGNKQFVSPTTPKTVVKVKAKTKIGLYHTANLRQKIKTYKRGTTIKVTGWDYSHGSDTSRSGVQRFRTAGGYITANRQYVAIIK</sequence>
<feature type="domain" description="DUF5776" evidence="2">
    <location>
        <begin position="235"/>
        <end position="302"/>
    </location>
</feature>
<protein>
    <submittedName>
        <fullName evidence="3">DUF5776 domain-containing protein</fullName>
    </submittedName>
</protein>
<gene>
    <name evidence="3" type="ORF">ACFP1G_03445</name>
</gene>
<dbReference type="RefSeq" id="WP_125691098.1">
    <property type="nucleotide sequence ID" value="NZ_JBHSSK010000009.1"/>
</dbReference>
<feature type="domain" description="DUF5776" evidence="2">
    <location>
        <begin position="166"/>
        <end position="231"/>
    </location>
</feature>
<evidence type="ECO:0000256" key="1">
    <source>
        <dbReference type="SAM" id="MobiDB-lite"/>
    </source>
</evidence>
<comment type="caution">
    <text evidence="3">The sequence shown here is derived from an EMBL/GenBank/DDBJ whole genome shotgun (WGS) entry which is preliminary data.</text>
</comment>
<accession>A0ABW1SPV7</accession>
<keyword evidence="4" id="KW-1185">Reference proteome</keyword>
<reference evidence="4" key="1">
    <citation type="journal article" date="2019" name="Int. J. Syst. Evol. Microbiol.">
        <title>The Global Catalogue of Microorganisms (GCM) 10K type strain sequencing project: providing services to taxonomists for standard genome sequencing and annotation.</title>
        <authorList>
            <consortium name="The Broad Institute Genomics Platform"/>
            <consortium name="The Broad Institute Genome Sequencing Center for Infectious Disease"/>
            <person name="Wu L."/>
            <person name="Ma J."/>
        </authorList>
    </citation>
    <scope>NUCLEOTIDE SEQUENCE [LARGE SCALE GENOMIC DNA]</scope>
    <source>
        <strain evidence="4">CCM 8905</strain>
    </source>
</reference>
<feature type="region of interest" description="Disordered" evidence="1">
    <location>
        <begin position="138"/>
        <end position="158"/>
    </location>
</feature>
<dbReference type="InterPro" id="IPR044081">
    <property type="entry name" value="DUF5776"/>
</dbReference>
<organism evidence="3 4">
    <name type="scientific">Levilactobacillus tongjiangensis</name>
    <dbReference type="NCBI Taxonomy" id="2486023"/>
    <lineage>
        <taxon>Bacteria</taxon>
        <taxon>Bacillati</taxon>
        <taxon>Bacillota</taxon>
        <taxon>Bacilli</taxon>
        <taxon>Lactobacillales</taxon>
        <taxon>Lactobacillaceae</taxon>
        <taxon>Levilactobacillus</taxon>
    </lineage>
</organism>
<dbReference type="EMBL" id="JBHSSK010000009">
    <property type="protein sequence ID" value="MFC6206534.1"/>
    <property type="molecule type" value="Genomic_DNA"/>
</dbReference>
<dbReference type="Proteomes" id="UP001596254">
    <property type="component" value="Unassembled WGS sequence"/>
</dbReference>
<proteinExistence type="predicted"/>
<feature type="compositionally biased region" description="Low complexity" evidence="1">
    <location>
        <begin position="139"/>
        <end position="158"/>
    </location>
</feature>
<evidence type="ECO:0000313" key="3">
    <source>
        <dbReference type="EMBL" id="MFC6206534.1"/>
    </source>
</evidence>
<evidence type="ECO:0000259" key="2">
    <source>
        <dbReference type="Pfam" id="PF19087"/>
    </source>
</evidence>
<feature type="domain" description="DUF5776" evidence="2">
    <location>
        <begin position="311"/>
        <end position="375"/>
    </location>
</feature>
<dbReference type="Pfam" id="PF19087">
    <property type="entry name" value="DUF5776"/>
    <property type="match status" value="3"/>
</dbReference>